<evidence type="ECO:0000313" key="7">
    <source>
        <dbReference type="EMBL" id="SDI06902.1"/>
    </source>
</evidence>
<keyword evidence="3" id="KW-0238">DNA-binding</keyword>
<dbReference type="PROSITE" id="PS51898">
    <property type="entry name" value="TYR_RECOMBINASE"/>
    <property type="match status" value="1"/>
</dbReference>
<evidence type="ECO:0000256" key="2">
    <source>
        <dbReference type="ARBA" id="ARBA00022908"/>
    </source>
</evidence>
<dbReference type="PANTHER" id="PTHR30629:SF6">
    <property type="entry name" value="PROPHAGE INTEGRASE INTA-RELATED"/>
    <property type="match status" value="1"/>
</dbReference>
<proteinExistence type="inferred from homology"/>
<evidence type="ECO:0000256" key="1">
    <source>
        <dbReference type="ARBA" id="ARBA00008857"/>
    </source>
</evidence>
<sequence length="433" mass="49081">MTSKTLHVRLSDAEIRRQAVGQVVTLRDPRHPALRFRFHQNRSRGSWHVVVRGVWGKAGNYPDLSASAMLEALPVILKRRAEDHVARSTVSSWATVGDLLAWFLDRMQRDRNLSTKRKASARSAIQRHLLPRLRDLALADVARTELDRRLIWPLQERYAVAFVRQVYGVLAVAFRRALELEMIASNPMAGMTFTTFVKAKIRPKPARLRGAQVDDLLVALIERYQVAPPEGLLALLMLCHGTRLGETRVAKWGNLTLAGEAPEWYLPPADTKTRREHRLPLTPQAIALLLRYRDWQRRQGYSGAFLFPGQGNRPISATQATTIFNSLGQGEWSSHDLRKLARTCWTDLGVDYLIGELLVNHALRDLDATYIHTTASEGKRLALAKWHDWLDDHGFDLVHGWIKPRPDNEPNPCPPSESAACAANQVPTQWRNQ</sequence>
<dbReference type="GO" id="GO:0006310">
    <property type="term" value="P:DNA recombination"/>
    <property type="evidence" value="ECO:0007669"/>
    <property type="project" value="UniProtKB-KW"/>
</dbReference>
<dbReference type="GO" id="GO:0015074">
    <property type="term" value="P:DNA integration"/>
    <property type="evidence" value="ECO:0007669"/>
    <property type="project" value="UniProtKB-KW"/>
</dbReference>
<dbReference type="PANTHER" id="PTHR30629">
    <property type="entry name" value="PROPHAGE INTEGRASE"/>
    <property type="match status" value="1"/>
</dbReference>
<gene>
    <name evidence="7" type="ORF">SAMN05216272_105276</name>
</gene>
<dbReference type="InterPro" id="IPR050808">
    <property type="entry name" value="Phage_Integrase"/>
</dbReference>
<evidence type="ECO:0000256" key="5">
    <source>
        <dbReference type="SAM" id="MobiDB-lite"/>
    </source>
</evidence>
<feature type="region of interest" description="Disordered" evidence="5">
    <location>
        <begin position="406"/>
        <end position="433"/>
    </location>
</feature>
<keyword evidence="4" id="KW-0233">DNA recombination</keyword>
<evidence type="ECO:0000256" key="3">
    <source>
        <dbReference type="ARBA" id="ARBA00023125"/>
    </source>
</evidence>
<protein>
    <submittedName>
        <fullName evidence="7">Integrase</fullName>
    </submittedName>
</protein>
<dbReference type="OrthoDB" id="9795573at2"/>
<accession>A0A1G8HK29</accession>
<dbReference type="EMBL" id="FNDS01000005">
    <property type="protein sequence ID" value="SDI06902.1"/>
    <property type="molecule type" value="Genomic_DNA"/>
</dbReference>
<dbReference type="RefSeq" id="WP_090263189.1">
    <property type="nucleotide sequence ID" value="NZ_FNDS01000005.1"/>
</dbReference>
<comment type="similarity">
    <text evidence="1">Belongs to the 'phage' integrase family.</text>
</comment>
<dbReference type="Proteomes" id="UP000199636">
    <property type="component" value="Unassembled WGS sequence"/>
</dbReference>
<keyword evidence="8" id="KW-1185">Reference proteome</keyword>
<dbReference type="InterPro" id="IPR013762">
    <property type="entry name" value="Integrase-like_cat_sf"/>
</dbReference>
<dbReference type="Pfam" id="PF00589">
    <property type="entry name" value="Phage_integrase"/>
    <property type="match status" value="1"/>
</dbReference>
<dbReference type="Gene3D" id="1.10.150.130">
    <property type="match status" value="1"/>
</dbReference>
<dbReference type="InterPro" id="IPR002104">
    <property type="entry name" value="Integrase_catalytic"/>
</dbReference>
<dbReference type="InterPro" id="IPR011010">
    <property type="entry name" value="DNA_brk_join_enz"/>
</dbReference>
<dbReference type="InterPro" id="IPR010998">
    <property type="entry name" value="Integrase_recombinase_N"/>
</dbReference>
<dbReference type="STRING" id="428992.SAMN05216272_105276"/>
<evidence type="ECO:0000259" key="6">
    <source>
        <dbReference type="PROSITE" id="PS51898"/>
    </source>
</evidence>
<reference evidence="8" key="1">
    <citation type="submission" date="2016-10" db="EMBL/GenBank/DDBJ databases">
        <authorList>
            <person name="Varghese N."/>
            <person name="Submissions S."/>
        </authorList>
    </citation>
    <scope>NUCLEOTIDE SEQUENCE [LARGE SCALE GENOMIC DNA]</scope>
    <source>
        <strain evidence="8">CCM 7469</strain>
    </source>
</reference>
<organism evidence="7 8">
    <name type="scientific">Pseudomonas panipatensis</name>
    <dbReference type="NCBI Taxonomy" id="428992"/>
    <lineage>
        <taxon>Bacteria</taxon>
        <taxon>Pseudomonadati</taxon>
        <taxon>Pseudomonadota</taxon>
        <taxon>Gammaproteobacteria</taxon>
        <taxon>Pseudomonadales</taxon>
        <taxon>Pseudomonadaceae</taxon>
        <taxon>Pseudomonas</taxon>
    </lineage>
</organism>
<name>A0A1G8HK29_9PSED</name>
<dbReference type="SUPFAM" id="SSF56349">
    <property type="entry name" value="DNA breaking-rejoining enzymes"/>
    <property type="match status" value="1"/>
</dbReference>
<keyword evidence="2" id="KW-0229">DNA integration</keyword>
<feature type="domain" description="Tyr recombinase" evidence="6">
    <location>
        <begin position="203"/>
        <end position="383"/>
    </location>
</feature>
<dbReference type="AlphaFoldDB" id="A0A1G8HK29"/>
<dbReference type="Gene3D" id="1.10.443.10">
    <property type="entry name" value="Intergrase catalytic core"/>
    <property type="match status" value="1"/>
</dbReference>
<evidence type="ECO:0000313" key="8">
    <source>
        <dbReference type="Proteomes" id="UP000199636"/>
    </source>
</evidence>
<dbReference type="GO" id="GO:0003677">
    <property type="term" value="F:DNA binding"/>
    <property type="evidence" value="ECO:0007669"/>
    <property type="project" value="UniProtKB-KW"/>
</dbReference>
<dbReference type="CDD" id="cd00801">
    <property type="entry name" value="INT_P4_C"/>
    <property type="match status" value="1"/>
</dbReference>
<evidence type="ECO:0000256" key="4">
    <source>
        <dbReference type="ARBA" id="ARBA00023172"/>
    </source>
</evidence>